<accession>A0A0B7KL42</accession>
<dbReference type="PANTHER" id="PTHR47843:SF5">
    <property type="entry name" value="BTB_POZ DOMAIN PROTEIN"/>
    <property type="match status" value="1"/>
</dbReference>
<feature type="domain" description="BTB" evidence="1">
    <location>
        <begin position="114"/>
        <end position="195"/>
    </location>
</feature>
<evidence type="ECO:0000313" key="3">
    <source>
        <dbReference type="EMBL" id="CEO58094.1"/>
    </source>
</evidence>
<dbReference type="InterPro" id="IPR011333">
    <property type="entry name" value="SKP1/BTB/POZ_sf"/>
</dbReference>
<dbReference type="EMBL" id="CDPU01000177">
    <property type="protein sequence ID" value="CEO57899.1"/>
    <property type="molecule type" value="Genomic_DNA"/>
</dbReference>
<evidence type="ECO:0000313" key="2">
    <source>
        <dbReference type="EMBL" id="CEO57899.1"/>
    </source>
</evidence>
<dbReference type="Pfam" id="PF00651">
    <property type="entry name" value="BTB"/>
    <property type="match status" value="1"/>
</dbReference>
<sequence>MIYGSKRCREIFCKPQNAALRKRKPIEAAVIRHSLSVFPFCRRDIVGILKQLLKERVFESIHQARSVFPELFSTPAVPQKASQTSMFPPTRQDISVMEEHKAWLQELLTTGQYSDIELKVKNEKYTAHRLIVCYWSPVIRQSCVFNAVKFAHGQSKPNEPGNATMKASFDFGDADPQAVDCMVQFFYKRDYQAIPSICSDKEGEDESSATGTTIPECSLLVLHSKVFTLAHIYDVAGLRKIVVDKFHKLAQLEWRSKCLVEAAREAYNATPPNIPEMREAIVKVLAEHRKLWDEDYIKELLVELSQLTLDILTYMNKTRPHNFWG</sequence>
<proteinExistence type="predicted"/>
<gene>
    <name evidence="2" type="ORF">BN869_000013957_1</name>
    <name evidence="3" type="ORF">BN869_000014152_1</name>
</gene>
<dbReference type="EMBL" id="CDPU01000316">
    <property type="protein sequence ID" value="CEO58094.1"/>
    <property type="molecule type" value="Genomic_DNA"/>
</dbReference>
<dbReference type="CDD" id="cd18186">
    <property type="entry name" value="BTB_POZ_ZBTB_KLHL-like"/>
    <property type="match status" value="1"/>
</dbReference>
<dbReference type="SUPFAM" id="SSF54695">
    <property type="entry name" value="POZ domain"/>
    <property type="match status" value="1"/>
</dbReference>
<dbReference type="AlphaFoldDB" id="A0A0B7KL42"/>
<dbReference type="PROSITE" id="PS50097">
    <property type="entry name" value="BTB"/>
    <property type="match status" value="1"/>
</dbReference>
<reference evidence="2" key="1">
    <citation type="submission" date="2015-01" db="EMBL/GenBank/DDBJ databases">
        <authorList>
            <person name="Durling Mikael"/>
        </authorList>
    </citation>
    <scope>NUCLEOTIDE SEQUENCE</scope>
</reference>
<dbReference type="Gene3D" id="3.30.710.10">
    <property type="entry name" value="Potassium Channel Kv1.1, Chain A"/>
    <property type="match status" value="1"/>
</dbReference>
<protein>
    <recommendedName>
        <fullName evidence="1">BTB domain-containing protein</fullName>
    </recommendedName>
</protein>
<dbReference type="PANTHER" id="PTHR47843">
    <property type="entry name" value="BTB DOMAIN-CONTAINING PROTEIN-RELATED"/>
    <property type="match status" value="1"/>
</dbReference>
<organism evidence="2">
    <name type="scientific">Bionectria ochroleuca</name>
    <name type="common">Gliocladium roseum</name>
    <dbReference type="NCBI Taxonomy" id="29856"/>
    <lineage>
        <taxon>Eukaryota</taxon>
        <taxon>Fungi</taxon>
        <taxon>Dikarya</taxon>
        <taxon>Ascomycota</taxon>
        <taxon>Pezizomycotina</taxon>
        <taxon>Sordariomycetes</taxon>
        <taxon>Hypocreomycetidae</taxon>
        <taxon>Hypocreales</taxon>
        <taxon>Bionectriaceae</taxon>
        <taxon>Clonostachys</taxon>
    </lineage>
</organism>
<evidence type="ECO:0000259" key="1">
    <source>
        <dbReference type="PROSITE" id="PS50097"/>
    </source>
</evidence>
<dbReference type="InterPro" id="IPR000210">
    <property type="entry name" value="BTB/POZ_dom"/>
</dbReference>
<name>A0A0B7KL42_BIOOC</name>